<dbReference type="RefSeq" id="XP_001023706.2">
    <property type="nucleotide sequence ID" value="XM_001023706.3"/>
</dbReference>
<evidence type="ECO:0000313" key="5">
    <source>
        <dbReference type="Proteomes" id="UP000009168"/>
    </source>
</evidence>
<evidence type="ECO:0000256" key="1">
    <source>
        <dbReference type="ARBA" id="ARBA00006865"/>
    </source>
</evidence>
<dbReference type="CDD" id="cd08023">
    <property type="entry name" value="GH16_laminarinase_like"/>
    <property type="match status" value="1"/>
</dbReference>
<organism evidence="4 5">
    <name type="scientific">Tetrahymena thermophila (strain SB210)</name>
    <dbReference type="NCBI Taxonomy" id="312017"/>
    <lineage>
        <taxon>Eukaryota</taxon>
        <taxon>Sar</taxon>
        <taxon>Alveolata</taxon>
        <taxon>Ciliophora</taxon>
        <taxon>Intramacronucleata</taxon>
        <taxon>Oligohymenophorea</taxon>
        <taxon>Hymenostomatida</taxon>
        <taxon>Tetrahymenina</taxon>
        <taxon>Tetrahymenidae</taxon>
        <taxon>Tetrahymena</taxon>
    </lineage>
</organism>
<feature type="chain" id="PRO_5004202226" evidence="2">
    <location>
        <begin position="22"/>
        <end position="300"/>
    </location>
</feature>
<evidence type="ECO:0000259" key="3">
    <source>
        <dbReference type="PROSITE" id="PS51762"/>
    </source>
</evidence>
<feature type="domain" description="GH16" evidence="3">
    <location>
        <begin position="28"/>
        <end position="289"/>
    </location>
</feature>
<keyword evidence="2" id="KW-0732">Signal</keyword>
<dbReference type="AlphaFoldDB" id="Q246C2"/>
<dbReference type="EMBL" id="GG662474">
    <property type="protein sequence ID" value="EAS03461.2"/>
    <property type="molecule type" value="Genomic_DNA"/>
</dbReference>
<feature type="signal peptide" evidence="2">
    <location>
        <begin position="1"/>
        <end position="21"/>
    </location>
</feature>
<evidence type="ECO:0000256" key="2">
    <source>
        <dbReference type="SAM" id="SignalP"/>
    </source>
</evidence>
<proteinExistence type="inferred from homology"/>
<protein>
    <submittedName>
        <fullName evidence="4">Glycosyl hydrolase family 16 laminarinase</fullName>
    </submittedName>
</protein>
<dbReference type="STRING" id="312017.Q246C2"/>
<dbReference type="KEGG" id="tet:TTHERM_00243770"/>
<gene>
    <name evidence="4" type="ORF">TTHERM_00243770</name>
</gene>
<sequence length="300" mass="35468">MMRTQLSFLIVVCLLISLSQAFLKQKNQTAKIAIPSIESLRNQEWVEIFRDDFDGDKLDTRYWTARNNMTHTDWEQQLYIEEDVYVENGNLVLRTRFNPKIYQPTQRLYNYTSGWVDSSEKFNYMFGYTEARIKIPKVVLDDPIWPAFWSIGEGTYWPNGGEIDTMEMSATWNPDFLPHIQGTYHWGKDGDQCNACGTEFPYYLDFSEYHTYTTVWNATQIDWYVDGILYRTNVNGTIYEKMSSPVDLPHYNQFLIINDALWGEPTPNPQDYPKYMYIDYVTVLQTRETYESQRQQQSVA</sequence>
<dbReference type="PANTHER" id="PTHR10963:SF55">
    <property type="entry name" value="GLYCOSIDE HYDROLASE FAMILY 16 PROTEIN"/>
    <property type="match status" value="1"/>
</dbReference>
<dbReference type="Gene3D" id="2.60.120.200">
    <property type="match status" value="1"/>
</dbReference>
<dbReference type="InterPro" id="IPR013320">
    <property type="entry name" value="ConA-like_dom_sf"/>
</dbReference>
<dbReference type="InterPro" id="IPR000757">
    <property type="entry name" value="Beta-glucanase-like"/>
</dbReference>
<keyword evidence="5" id="KW-1185">Reference proteome</keyword>
<dbReference type="GO" id="GO:0004553">
    <property type="term" value="F:hydrolase activity, hydrolyzing O-glycosyl compounds"/>
    <property type="evidence" value="ECO:0007669"/>
    <property type="project" value="InterPro"/>
</dbReference>
<dbReference type="OrthoDB" id="419959at2759"/>
<keyword evidence="4" id="KW-0378">Hydrolase</keyword>
<dbReference type="PROSITE" id="PS51762">
    <property type="entry name" value="GH16_2"/>
    <property type="match status" value="1"/>
</dbReference>
<accession>Q246C2</accession>
<dbReference type="Pfam" id="PF00722">
    <property type="entry name" value="Glyco_hydro_16"/>
    <property type="match status" value="1"/>
</dbReference>
<comment type="similarity">
    <text evidence="1">Belongs to the glycosyl hydrolase 16 family.</text>
</comment>
<dbReference type="Proteomes" id="UP000009168">
    <property type="component" value="Unassembled WGS sequence"/>
</dbReference>
<reference evidence="5" key="1">
    <citation type="journal article" date="2006" name="PLoS Biol.">
        <title>Macronuclear genome sequence of the ciliate Tetrahymena thermophila, a model eukaryote.</title>
        <authorList>
            <person name="Eisen J.A."/>
            <person name="Coyne R.S."/>
            <person name="Wu M."/>
            <person name="Wu D."/>
            <person name="Thiagarajan M."/>
            <person name="Wortman J.R."/>
            <person name="Badger J.H."/>
            <person name="Ren Q."/>
            <person name="Amedeo P."/>
            <person name="Jones K.M."/>
            <person name="Tallon L.J."/>
            <person name="Delcher A.L."/>
            <person name="Salzberg S.L."/>
            <person name="Silva J.C."/>
            <person name="Haas B.J."/>
            <person name="Majoros W.H."/>
            <person name="Farzad M."/>
            <person name="Carlton J.M."/>
            <person name="Smith R.K. Jr."/>
            <person name="Garg J."/>
            <person name="Pearlman R.E."/>
            <person name="Karrer K.M."/>
            <person name="Sun L."/>
            <person name="Manning G."/>
            <person name="Elde N.C."/>
            <person name="Turkewitz A.P."/>
            <person name="Asai D.J."/>
            <person name="Wilkes D.E."/>
            <person name="Wang Y."/>
            <person name="Cai H."/>
            <person name="Collins K."/>
            <person name="Stewart B.A."/>
            <person name="Lee S.R."/>
            <person name="Wilamowska K."/>
            <person name="Weinberg Z."/>
            <person name="Ruzzo W.L."/>
            <person name="Wloga D."/>
            <person name="Gaertig J."/>
            <person name="Frankel J."/>
            <person name="Tsao C.-C."/>
            <person name="Gorovsky M.A."/>
            <person name="Keeling P.J."/>
            <person name="Waller R.F."/>
            <person name="Patron N.J."/>
            <person name="Cherry J.M."/>
            <person name="Stover N.A."/>
            <person name="Krieger C.J."/>
            <person name="del Toro C."/>
            <person name="Ryder H.F."/>
            <person name="Williamson S.C."/>
            <person name="Barbeau R.A."/>
            <person name="Hamilton E.P."/>
            <person name="Orias E."/>
        </authorList>
    </citation>
    <scope>NUCLEOTIDE SEQUENCE [LARGE SCALE GENOMIC DNA]</scope>
    <source>
        <strain evidence="5">SB210</strain>
    </source>
</reference>
<dbReference type="GeneID" id="7837375"/>
<dbReference type="HOGENOM" id="CLU_019533_0_1_1"/>
<dbReference type="InterPro" id="IPR050546">
    <property type="entry name" value="Glycosyl_Hydrlase_16"/>
</dbReference>
<evidence type="ECO:0000313" key="4">
    <source>
        <dbReference type="EMBL" id="EAS03461.2"/>
    </source>
</evidence>
<dbReference type="InParanoid" id="Q246C2"/>
<dbReference type="GO" id="GO:0005975">
    <property type="term" value="P:carbohydrate metabolic process"/>
    <property type="evidence" value="ECO:0007669"/>
    <property type="project" value="InterPro"/>
</dbReference>
<dbReference type="SUPFAM" id="SSF49899">
    <property type="entry name" value="Concanavalin A-like lectins/glucanases"/>
    <property type="match status" value="1"/>
</dbReference>
<name>Q246C2_TETTS</name>
<dbReference type="PANTHER" id="PTHR10963">
    <property type="entry name" value="GLYCOSYL HYDROLASE-RELATED"/>
    <property type="match status" value="1"/>
</dbReference>